<gene>
    <name evidence="1" type="ORF">MGWOODY_Smn726</name>
</gene>
<dbReference type="AlphaFoldDB" id="A0A160TGG2"/>
<proteinExistence type="predicted"/>
<dbReference type="EMBL" id="CZQE01000094">
    <property type="protein sequence ID" value="CUS43890.1"/>
    <property type="molecule type" value="Genomic_DNA"/>
</dbReference>
<protein>
    <recommendedName>
        <fullName evidence="2">NIL domain-containing protein</fullName>
    </recommendedName>
</protein>
<name>A0A160TGG2_9ZZZZ</name>
<sequence>MMEPPRPVARYRVQGVDDPELIPRVFGQFARRGLVPAFALIRRSAGLIRIQIEAIDVDAYGARILAETLRAQFLIEEVTLDFETPG</sequence>
<evidence type="ECO:0008006" key="2">
    <source>
        <dbReference type="Google" id="ProtNLM"/>
    </source>
</evidence>
<accession>A0A160TGG2</accession>
<organism evidence="1">
    <name type="scientific">hydrothermal vent metagenome</name>
    <dbReference type="NCBI Taxonomy" id="652676"/>
    <lineage>
        <taxon>unclassified sequences</taxon>
        <taxon>metagenomes</taxon>
        <taxon>ecological metagenomes</taxon>
    </lineage>
</organism>
<reference evidence="1" key="1">
    <citation type="submission" date="2015-10" db="EMBL/GenBank/DDBJ databases">
        <authorList>
            <person name="Gilbert D.G."/>
        </authorList>
    </citation>
    <scope>NUCLEOTIDE SEQUENCE</scope>
</reference>
<evidence type="ECO:0000313" key="1">
    <source>
        <dbReference type="EMBL" id="CUS43890.1"/>
    </source>
</evidence>